<dbReference type="STRING" id="1328313.DS2_02675"/>
<dbReference type="eggNOG" id="ENOG5032TH5">
    <property type="taxonomic scope" value="Bacteria"/>
</dbReference>
<evidence type="ECO:0000313" key="1">
    <source>
        <dbReference type="EMBL" id="EWH11694.1"/>
    </source>
</evidence>
<dbReference type="EMBL" id="ARZY01000003">
    <property type="protein sequence ID" value="EWH11694.1"/>
    <property type="molecule type" value="Genomic_DNA"/>
</dbReference>
<evidence type="ECO:0000313" key="2">
    <source>
        <dbReference type="Proteomes" id="UP000019276"/>
    </source>
</evidence>
<comment type="caution">
    <text evidence="1">The sequence shown here is derived from an EMBL/GenBank/DDBJ whole genome shotgun (WGS) entry which is preliminary data.</text>
</comment>
<dbReference type="OrthoDB" id="7042038at2"/>
<organism evidence="1 2">
    <name type="scientific">Catenovulum agarivorans DS-2</name>
    <dbReference type="NCBI Taxonomy" id="1328313"/>
    <lineage>
        <taxon>Bacteria</taxon>
        <taxon>Pseudomonadati</taxon>
        <taxon>Pseudomonadota</taxon>
        <taxon>Gammaproteobacteria</taxon>
        <taxon>Alteromonadales</taxon>
        <taxon>Alteromonadaceae</taxon>
        <taxon>Catenovulum</taxon>
    </lineage>
</organism>
<proteinExistence type="predicted"/>
<gene>
    <name evidence="1" type="ORF">DS2_02675</name>
</gene>
<dbReference type="Proteomes" id="UP000019276">
    <property type="component" value="Unassembled WGS sequence"/>
</dbReference>
<name>W7QFK7_9ALTE</name>
<dbReference type="AlphaFoldDB" id="W7QFK7"/>
<accession>W7QFK7</accession>
<keyword evidence="2" id="KW-1185">Reference proteome</keyword>
<sequence length="143" mass="16483">MVNNAINVSAYKGLPPSEVGDDRHYISDGPLYPVEDILNLLEVGESTTILWTRQCKSHVQQLSYEIADVQKLIRQAITQGQYVNSQWCVQKPTGPWAACDGYRLFRDEWVEYAYKEMRYEYYVKFAIGKTGKLLLLVSCHLSR</sequence>
<reference evidence="1 2" key="1">
    <citation type="journal article" date="2014" name="Genome Announc.">
        <title>Draft Genome Sequence of the Agar-Degrading Bacterium Catenovulum sp. Strain DS-2, Isolated from Intestines of Haliotis diversicolor.</title>
        <authorList>
            <person name="Shan D."/>
            <person name="Li X."/>
            <person name="Gu Z."/>
            <person name="Wei G."/>
            <person name="Gao Z."/>
            <person name="Shao Z."/>
        </authorList>
    </citation>
    <scope>NUCLEOTIDE SEQUENCE [LARGE SCALE GENOMIC DNA]</scope>
    <source>
        <strain evidence="1 2">DS-2</strain>
    </source>
</reference>
<dbReference type="RefSeq" id="WP_035013094.1">
    <property type="nucleotide sequence ID" value="NZ_ARZY01000003.1"/>
</dbReference>
<protein>
    <submittedName>
        <fullName evidence="1">Uncharacterized protein</fullName>
    </submittedName>
</protein>